<dbReference type="AlphaFoldDB" id="A0A438GQ77"/>
<protein>
    <submittedName>
        <fullName evidence="1">Uncharacterized protein</fullName>
    </submittedName>
</protein>
<organism evidence="1 2">
    <name type="scientific">Vitis vinifera</name>
    <name type="common">Grape</name>
    <dbReference type="NCBI Taxonomy" id="29760"/>
    <lineage>
        <taxon>Eukaryota</taxon>
        <taxon>Viridiplantae</taxon>
        <taxon>Streptophyta</taxon>
        <taxon>Embryophyta</taxon>
        <taxon>Tracheophyta</taxon>
        <taxon>Spermatophyta</taxon>
        <taxon>Magnoliopsida</taxon>
        <taxon>eudicotyledons</taxon>
        <taxon>Gunneridae</taxon>
        <taxon>Pentapetalae</taxon>
        <taxon>rosids</taxon>
        <taxon>Vitales</taxon>
        <taxon>Vitaceae</taxon>
        <taxon>Viteae</taxon>
        <taxon>Vitis</taxon>
    </lineage>
</organism>
<sequence length="53" mass="6173">MKVTSLKLTGIRGVGEHIMEMRDILAQLKKLEVEMSESFLVHWYVKPKEVSEK</sequence>
<dbReference type="EMBL" id="QGNW01000371">
    <property type="protein sequence ID" value="RVW74360.1"/>
    <property type="molecule type" value="Genomic_DNA"/>
</dbReference>
<name>A0A438GQ77_VITVI</name>
<accession>A0A438GQ77</accession>
<dbReference type="Proteomes" id="UP000288805">
    <property type="component" value="Unassembled WGS sequence"/>
</dbReference>
<evidence type="ECO:0000313" key="2">
    <source>
        <dbReference type="Proteomes" id="UP000288805"/>
    </source>
</evidence>
<gene>
    <name evidence="1" type="ORF">CK203_056828</name>
</gene>
<comment type="caution">
    <text evidence="1">The sequence shown here is derived from an EMBL/GenBank/DDBJ whole genome shotgun (WGS) entry which is preliminary data.</text>
</comment>
<reference evidence="1 2" key="1">
    <citation type="journal article" date="2018" name="PLoS Genet.">
        <title>Population sequencing reveals clonal diversity and ancestral inbreeding in the grapevine cultivar Chardonnay.</title>
        <authorList>
            <person name="Roach M.J."/>
            <person name="Johnson D.L."/>
            <person name="Bohlmann J."/>
            <person name="van Vuuren H.J."/>
            <person name="Jones S.J."/>
            <person name="Pretorius I.S."/>
            <person name="Schmidt S.A."/>
            <person name="Borneman A.R."/>
        </authorList>
    </citation>
    <scope>NUCLEOTIDE SEQUENCE [LARGE SCALE GENOMIC DNA]</scope>
    <source>
        <strain evidence="2">cv. Chardonnay</strain>
        <tissue evidence="1">Leaf</tissue>
    </source>
</reference>
<evidence type="ECO:0000313" key="1">
    <source>
        <dbReference type="EMBL" id="RVW74360.1"/>
    </source>
</evidence>
<proteinExistence type="predicted"/>